<protein>
    <submittedName>
        <fullName evidence="1">Uncharacterized protein</fullName>
    </submittedName>
</protein>
<dbReference type="AlphaFoldDB" id="A0A2L1U7J1"/>
<organism evidence="1 2">
    <name type="scientific">Paenibacillus larvae subsp. larvae</name>
    <dbReference type="NCBI Taxonomy" id="147375"/>
    <lineage>
        <taxon>Bacteria</taxon>
        <taxon>Bacillati</taxon>
        <taxon>Bacillota</taxon>
        <taxon>Bacilli</taxon>
        <taxon>Bacillales</taxon>
        <taxon>Paenibacillaceae</taxon>
        <taxon>Paenibacillus</taxon>
    </lineage>
</organism>
<proteinExistence type="predicted"/>
<name>A0A2L1U7J1_9BACL</name>
<geneLocation type="plasmid" evidence="1">
    <name>unnamed1</name>
</geneLocation>
<keyword evidence="1" id="KW-0614">Plasmid</keyword>
<dbReference type="Proteomes" id="UP000239833">
    <property type="component" value="Plasmid unnamed1"/>
</dbReference>
<evidence type="ECO:0000313" key="1">
    <source>
        <dbReference type="EMBL" id="AVF28885.1"/>
    </source>
</evidence>
<accession>A0A2L1U7J1</accession>
<dbReference type="EMBL" id="CP019656">
    <property type="protein sequence ID" value="AVF28885.1"/>
    <property type="molecule type" value="Genomic_DNA"/>
</dbReference>
<gene>
    <name evidence="1" type="ORF">ERICIII_04883</name>
</gene>
<evidence type="ECO:0000313" key="2">
    <source>
        <dbReference type="Proteomes" id="UP000239833"/>
    </source>
</evidence>
<sequence length="213" mass="24324">MKTGHSENEYIYLEKDGRIGEYLGDFNEVLTTLVDLYQPMIDNYEKVKQDIKDLESQIVRVNADYDRYGAGGGSIPISRIAAAFVEMTKDSNPGFASTMSTIIEQQEAIQNKIKELEVVEKTLNHQHVCLYAGRAVSLAKEAKKALENNELRPLRDAIREIESLMYREYAPSRRKPLVEVVLRNLPLSELHYHSDRAVPESGYVYGPRESRKN</sequence>
<reference evidence="2" key="1">
    <citation type="submission" date="2017-02" db="EMBL/GenBank/DDBJ databases">
        <title>Delineation of Paenibacillus larvae strains originating from foulbrood outbreaks.</title>
        <authorList>
            <person name="Beims H."/>
            <person name="Bunk B."/>
            <person name="Sproeer C."/>
            <person name="Mohr K.I."/>
            <person name="Pradella S."/>
            <person name="Guenther G."/>
            <person name="Rohde M."/>
            <person name="von der Ohe W."/>
            <person name="Steinert M."/>
        </authorList>
    </citation>
    <scope>NUCLEOTIDE SEQUENCE [LARGE SCALE GENOMIC DNA]</scope>
    <source>
        <strain evidence="2">Eric_III</strain>
        <plasmid evidence="2">Plasmid unnamed1</plasmid>
    </source>
</reference>
<dbReference type="RefSeq" id="WP_104932894.1">
    <property type="nucleotide sequence ID" value="NZ_CP019656.1"/>
</dbReference>